<proteinExistence type="predicted"/>
<dbReference type="EMBL" id="KV440978">
    <property type="protein sequence ID" value="OAD74958.1"/>
    <property type="molecule type" value="Genomic_DNA"/>
</dbReference>
<keyword evidence="2" id="KW-1185">Reference proteome</keyword>
<dbReference type="RefSeq" id="XP_018292998.1">
    <property type="nucleotide sequence ID" value="XM_018431189.1"/>
</dbReference>
<dbReference type="VEuPathDB" id="FungiDB:PHYBLDRAFT_144311"/>
<dbReference type="AlphaFoldDB" id="A0A162NK23"/>
<evidence type="ECO:0000313" key="1">
    <source>
        <dbReference type="EMBL" id="OAD74958.1"/>
    </source>
</evidence>
<reference evidence="2" key="1">
    <citation type="submission" date="2015-06" db="EMBL/GenBank/DDBJ databases">
        <title>Expansion of signal transduction pathways in fungi by whole-genome duplication.</title>
        <authorList>
            <consortium name="DOE Joint Genome Institute"/>
            <person name="Corrochano L.M."/>
            <person name="Kuo A."/>
            <person name="Marcet-Houben M."/>
            <person name="Polaino S."/>
            <person name="Salamov A."/>
            <person name="Villalobos J.M."/>
            <person name="Alvarez M.I."/>
            <person name="Avalos J."/>
            <person name="Benito E.P."/>
            <person name="Benoit I."/>
            <person name="Burger G."/>
            <person name="Camino L.P."/>
            <person name="Canovas D."/>
            <person name="Cerda-Olmedo E."/>
            <person name="Cheng J.-F."/>
            <person name="Dominguez A."/>
            <person name="Elias M."/>
            <person name="Eslava A.P."/>
            <person name="Glaser F."/>
            <person name="Grimwood J."/>
            <person name="Gutierrez G."/>
            <person name="Heitman J."/>
            <person name="Henrissat B."/>
            <person name="Iturriaga E.A."/>
            <person name="Lang B.F."/>
            <person name="Lavin J.L."/>
            <person name="Lee S."/>
            <person name="Li W."/>
            <person name="Lindquist E."/>
            <person name="Lopez-Garcia S."/>
            <person name="Luque E.M."/>
            <person name="Marcos A.T."/>
            <person name="Martin J."/>
            <person name="McCluskey K."/>
            <person name="Medina H.R."/>
            <person name="Miralles-Duran A."/>
            <person name="Miyazaki A."/>
            <person name="Munoz-Torres E."/>
            <person name="Oguiza J.A."/>
            <person name="Ohm R."/>
            <person name="Olmedo M."/>
            <person name="Orejas M."/>
            <person name="Ortiz-Castellanos L."/>
            <person name="Pisabarro A.G."/>
            <person name="Rodriguez-Romero J."/>
            <person name="Ruiz-Herrera J."/>
            <person name="Ruiz-Vazquez R."/>
            <person name="Sanz C."/>
            <person name="Schackwitz W."/>
            <person name="Schmutz J."/>
            <person name="Shahriari M."/>
            <person name="Shelest E."/>
            <person name="Silva-Franco F."/>
            <person name="Soanes D."/>
            <person name="Syed K."/>
            <person name="Tagua V.G."/>
            <person name="Talbot N.J."/>
            <person name="Thon M."/>
            <person name="De vries R.P."/>
            <person name="Wiebenga A."/>
            <person name="Yadav J.S."/>
            <person name="Braun E.L."/>
            <person name="Baker S."/>
            <person name="Garre V."/>
            <person name="Horwitz B."/>
            <person name="Torres-Martinez S."/>
            <person name="Idnurm A."/>
            <person name="Herrera-Estrella A."/>
            <person name="Gabaldon T."/>
            <person name="Grigoriev I.V."/>
        </authorList>
    </citation>
    <scope>NUCLEOTIDE SEQUENCE [LARGE SCALE GENOMIC DNA]</scope>
    <source>
        <strain evidence="2">NRRL 1555(-)</strain>
    </source>
</reference>
<dbReference type="InParanoid" id="A0A162NK23"/>
<accession>A0A162NK23</accession>
<name>A0A162NK23_PHYB8</name>
<evidence type="ECO:0000313" key="2">
    <source>
        <dbReference type="Proteomes" id="UP000077315"/>
    </source>
</evidence>
<protein>
    <submittedName>
        <fullName evidence="1">Uncharacterized protein</fullName>
    </submittedName>
</protein>
<sequence>MSKRGHDESELVNSLRQKLKVDQSANRYYAKKTFELLMQAQRPNQRNSFNEPSYALFNTDIKDPGFSLKNKVSCHRCSTPGHANECTFCEKGFCADCSQRCELSTRPRKTEFSVCHV</sequence>
<dbReference type="GeneID" id="28992095"/>
<organism evidence="1 2">
    <name type="scientific">Phycomyces blakesleeanus (strain ATCC 8743b / DSM 1359 / FGSC 10004 / NBRC 33097 / NRRL 1555)</name>
    <dbReference type="NCBI Taxonomy" id="763407"/>
    <lineage>
        <taxon>Eukaryota</taxon>
        <taxon>Fungi</taxon>
        <taxon>Fungi incertae sedis</taxon>
        <taxon>Mucoromycota</taxon>
        <taxon>Mucoromycotina</taxon>
        <taxon>Mucoromycetes</taxon>
        <taxon>Mucorales</taxon>
        <taxon>Phycomycetaceae</taxon>
        <taxon>Phycomyces</taxon>
    </lineage>
</organism>
<gene>
    <name evidence="1" type="ORF">PHYBLDRAFT_144311</name>
</gene>
<dbReference type="Proteomes" id="UP000077315">
    <property type="component" value="Unassembled WGS sequence"/>
</dbReference>